<dbReference type="Gene3D" id="2.60.40.770">
    <property type="match status" value="1"/>
</dbReference>
<dbReference type="InParanoid" id="A0A0C3HJ67"/>
<dbReference type="HOGENOM" id="CLU_097982_0_0_1"/>
<keyword evidence="7" id="KW-0445">Lipid transport</keyword>
<dbReference type="OrthoDB" id="6409159at2759"/>
<dbReference type="PANTHER" id="PTHR11306:SF0">
    <property type="entry name" value="PHOSPHATIDYLGLYCEROL_PHOSPHATIDYLINOSITOL TRANSFER PROTEIN"/>
    <property type="match status" value="1"/>
</dbReference>
<dbReference type="STRING" id="913774.A0A0C3HJ67"/>
<name>A0A0C3HJ67_OIDMZ</name>
<dbReference type="FunFam" id="2.60.40.770:FF:000004">
    <property type="entry name" value="Phosphatidylglycerol/phosphatidylinositol transfer protein"/>
    <property type="match status" value="1"/>
</dbReference>
<evidence type="ECO:0000313" key="11">
    <source>
        <dbReference type="Proteomes" id="UP000054321"/>
    </source>
</evidence>
<dbReference type="SMART" id="SM00737">
    <property type="entry name" value="ML"/>
    <property type="match status" value="1"/>
</dbReference>
<evidence type="ECO:0000256" key="7">
    <source>
        <dbReference type="ARBA" id="ARBA00023055"/>
    </source>
</evidence>
<feature type="chain" id="PRO_5002165411" description="Phosphatidylglycerol/phosphatidylinositol transfer protein" evidence="8">
    <location>
        <begin position="19"/>
        <end position="172"/>
    </location>
</feature>
<evidence type="ECO:0000313" key="10">
    <source>
        <dbReference type="EMBL" id="KIN08261.1"/>
    </source>
</evidence>
<comment type="subunit">
    <text evidence="3">Monomer.</text>
</comment>
<gene>
    <name evidence="10" type="ORF">OIDMADRAFT_16571</name>
</gene>
<feature type="signal peptide" evidence="8">
    <location>
        <begin position="1"/>
        <end position="18"/>
    </location>
</feature>
<evidence type="ECO:0000256" key="6">
    <source>
        <dbReference type="ARBA" id="ARBA00022729"/>
    </source>
</evidence>
<dbReference type="Pfam" id="PF02221">
    <property type="entry name" value="E1_DerP2_DerF2"/>
    <property type="match status" value="1"/>
</dbReference>
<evidence type="ECO:0000256" key="3">
    <source>
        <dbReference type="ARBA" id="ARBA00011245"/>
    </source>
</evidence>
<dbReference type="GO" id="GO:0032934">
    <property type="term" value="F:sterol binding"/>
    <property type="evidence" value="ECO:0007669"/>
    <property type="project" value="InterPro"/>
</dbReference>
<comment type="function">
    <text evidence="1">Catalyzes the intermembrane transfer of phosphatidylglycerol and phosphatidylinositol.</text>
</comment>
<accession>A0A0C3HJ67</accession>
<keyword evidence="6 8" id="KW-0732">Signal</keyword>
<dbReference type="GO" id="GO:0032366">
    <property type="term" value="P:intracellular sterol transport"/>
    <property type="evidence" value="ECO:0007669"/>
    <property type="project" value="InterPro"/>
</dbReference>
<evidence type="ECO:0000256" key="2">
    <source>
        <dbReference type="ARBA" id="ARBA00006370"/>
    </source>
</evidence>
<keyword evidence="11" id="KW-1185">Reference proteome</keyword>
<evidence type="ECO:0000256" key="4">
    <source>
        <dbReference type="ARBA" id="ARBA00016056"/>
    </source>
</evidence>
<proteinExistence type="inferred from homology"/>
<dbReference type="InterPro" id="IPR014756">
    <property type="entry name" value="Ig_E-set"/>
</dbReference>
<evidence type="ECO:0000256" key="8">
    <source>
        <dbReference type="SAM" id="SignalP"/>
    </source>
</evidence>
<comment type="similarity">
    <text evidence="2">Belongs to the NPC2 family.</text>
</comment>
<dbReference type="AlphaFoldDB" id="A0A0C3HJ67"/>
<evidence type="ECO:0000259" key="9">
    <source>
        <dbReference type="SMART" id="SM00737"/>
    </source>
</evidence>
<sequence length="172" mass="18535">MKVSTSLLALFLSSLVAAEGLSFNPFSGQKPLAGERATVPGDSPLTYCQGEHDDDLLVIEYINLDPNPPAKGQNLTIEAVGTFLEDVDNGAYVILQVKYGLIKLVNTETSLCEQVSNVNLECPIKKGKKTITKEVALPREIPPGTYTVSADAYTARPESKKLTCLEATVTFT</sequence>
<dbReference type="FunCoup" id="A0A0C3HJ67">
    <property type="interactions" value="126"/>
</dbReference>
<evidence type="ECO:0000256" key="5">
    <source>
        <dbReference type="ARBA" id="ARBA00022448"/>
    </source>
</evidence>
<feature type="domain" description="MD-2-related lipid-recognition" evidence="9">
    <location>
        <begin position="45"/>
        <end position="169"/>
    </location>
</feature>
<dbReference type="EMBL" id="KN832870">
    <property type="protein sequence ID" value="KIN08261.1"/>
    <property type="molecule type" value="Genomic_DNA"/>
</dbReference>
<keyword evidence="5" id="KW-0813">Transport</keyword>
<dbReference type="InterPro" id="IPR033917">
    <property type="entry name" value="ML_PG-PI_TP"/>
</dbReference>
<organism evidence="10 11">
    <name type="scientific">Oidiodendron maius (strain Zn)</name>
    <dbReference type="NCBI Taxonomy" id="913774"/>
    <lineage>
        <taxon>Eukaryota</taxon>
        <taxon>Fungi</taxon>
        <taxon>Dikarya</taxon>
        <taxon>Ascomycota</taxon>
        <taxon>Pezizomycotina</taxon>
        <taxon>Leotiomycetes</taxon>
        <taxon>Leotiomycetes incertae sedis</taxon>
        <taxon>Myxotrichaceae</taxon>
        <taxon>Oidiodendron</taxon>
    </lineage>
</organism>
<reference evidence="11" key="2">
    <citation type="submission" date="2015-01" db="EMBL/GenBank/DDBJ databases">
        <title>Evolutionary Origins and Diversification of the Mycorrhizal Mutualists.</title>
        <authorList>
            <consortium name="DOE Joint Genome Institute"/>
            <consortium name="Mycorrhizal Genomics Consortium"/>
            <person name="Kohler A."/>
            <person name="Kuo A."/>
            <person name="Nagy L.G."/>
            <person name="Floudas D."/>
            <person name="Copeland A."/>
            <person name="Barry K.W."/>
            <person name="Cichocki N."/>
            <person name="Veneault-Fourrey C."/>
            <person name="LaButti K."/>
            <person name="Lindquist E.A."/>
            <person name="Lipzen A."/>
            <person name="Lundell T."/>
            <person name="Morin E."/>
            <person name="Murat C."/>
            <person name="Riley R."/>
            <person name="Ohm R."/>
            <person name="Sun H."/>
            <person name="Tunlid A."/>
            <person name="Henrissat B."/>
            <person name="Grigoriev I.V."/>
            <person name="Hibbett D.S."/>
            <person name="Martin F."/>
        </authorList>
    </citation>
    <scope>NUCLEOTIDE SEQUENCE [LARGE SCALE GENOMIC DNA]</scope>
    <source>
        <strain evidence="11">Zn</strain>
    </source>
</reference>
<dbReference type="Proteomes" id="UP000054321">
    <property type="component" value="Unassembled WGS sequence"/>
</dbReference>
<dbReference type="PANTHER" id="PTHR11306">
    <property type="entry name" value="NIEMANN PICK TYPE C2 PROTEIN NPC2-RELATED"/>
    <property type="match status" value="1"/>
</dbReference>
<dbReference type="InterPro" id="IPR039670">
    <property type="entry name" value="NPC2-like"/>
</dbReference>
<evidence type="ECO:0000256" key="1">
    <source>
        <dbReference type="ARBA" id="ARBA00002053"/>
    </source>
</evidence>
<dbReference type="SUPFAM" id="SSF81296">
    <property type="entry name" value="E set domains"/>
    <property type="match status" value="1"/>
</dbReference>
<reference evidence="10 11" key="1">
    <citation type="submission" date="2014-04" db="EMBL/GenBank/DDBJ databases">
        <authorList>
            <consortium name="DOE Joint Genome Institute"/>
            <person name="Kuo A."/>
            <person name="Martino E."/>
            <person name="Perotto S."/>
            <person name="Kohler A."/>
            <person name="Nagy L.G."/>
            <person name="Floudas D."/>
            <person name="Copeland A."/>
            <person name="Barry K.W."/>
            <person name="Cichocki N."/>
            <person name="Veneault-Fourrey C."/>
            <person name="LaButti K."/>
            <person name="Lindquist E.A."/>
            <person name="Lipzen A."/>
            <person name="Lundell T."/>
            <person name="Morin E."/>
            <person name="Murat C."/>
            <person name="Sun H."/>
            <person name="Tunlid A."/>
            <person name="Henrissat B."/>
            <person name="Grigoriev I.V."/>
            <person name="Hibbett D.S."/>
            <person name="Martin F."/>
            <person name="Nordberg H.P."/>
            <person name="Cantor M.N."/>
            <person name="Hua S.X."/>
        </authorList>
    </citation>
    <scope>NUCLEOTIDE SEQUENCE [LARGE SCALE GENOMIC DNA]</scope>
    <source>
        <strain evidence="10 11">Zn</strain>
    </source>
</reference>
<dbReference type="CDD" id="cd00917">
    <property type="entry name" value="PG-PI_TP"/>
    <property type="match status" value="1"/>
</dbReference>
<dbReference type="InterPro" id="IPR003172">
    <property type="entry name" value="ML_dom"/>
</dbReference>
<protein>
    <recommendedName>
        <fullName evidence="4">Phosphatidylglycerol/phosphatidylinositol transfer protein</fullName>
    </recommendedName>
</protein>